<evidence type="ECO:0000313" key="2">
    <source>
        <dbReference type="EMBL" id="KAK0617547.1"/>
    </source>
</evidence>
<comment type="caution">
    <text evidence="2">The sequence shown here is derived from an EMBL/GenBank/DDBJ whole genome shotgun (WGS) entry which is preliminary data.</text>
</comment>
<evidence type="ECO:0000313" key="3">
    <source>
        <dbReference type="Proteomes" id="UP001175000"/>
    </source>
</evidence>
<sequence length="154" mass="17321">MTEKNPSVVLDNAPQDDDDPSGEAEATPLLDNTKKPCKCKCKSSLNLFWFKDGCAVDWPKQGPQIISGSVEETVEGTLYLKSPLPWWRLPEDLNKWADDKLAADTRTDPLYPSRTVYTRTIAFDYYMVWGRLKDSHSKPLPVPSCGAFCAQCVF</sequence>
<accession>A0AA39WLG4</accession>
<protein>
    <submittedName>
        <fullName evidence="2">Uncharacterized protein</fullName>
    </submittedName>
</protein>
<dbReference type="EMBL" id="JAULSU010000005">
    <property type="protein sequence ID" value="KAK0617547.1"/>
    <property type="molecule type" value="Genomic_DNA"/>
</dbReference>
<proteinExistence type="predicted"/>
<name>A0AA39WLG4_9PEZI</name>
<reference evidence="2" key="1">
    <citation type="submission" date="2023-06" db="EMBL/GenBank/DDBJ databases">
        <title>Genome-scale phylogeny and comparative genomics of the fungal order Sordariales.</title>
        <authorList>
            <consortium name="Lawrence Berkeley National Laboratory"/>
            <person name="Hensen N."/>
            <person name="Bonometti L."/>
            <person name="Westerberg I."/>
            <person name="Brannstrom I.O."/>
            <person name="Guillou S."/>
            <person name="Cros-Aarteil S."/>
            <person name="Calhoun S."/>
            <person name="Haridas S."/>
            <person name="Kuo A."/>
            <person name="Mondo S."/>
            <person name="Pangilinan J."/>
            <person name="Riley R."/>
            <person name="Labutti K."/>
            <person name="Andreopoulos B."/>
            <person name="Lipzen A."/>
            <person name="Chen C."/>
            <person name="Yanf M."/>
            <person name="Daum C."/>
            <person name="Ng V."/>
            <person name="Clum A."/>
            <person name="Steindorff A."/>
            <person name="Ohm R."/>
            <person name="Martin F."/>
            <person name="Silar P."/>
            <person name="Natvig D."/>
            <person name="Lalanne C."/>
            <person name="Gautier V."/>
            <person name="Ament-Velasquez S.L."/>
            <person name="Kruys A."/>
            <person name="Hutchinson M.I."/>
            <person name="Powell A.J."/>
            <person name="Barry K."/>
            <person name="Miller A.N."/>
            <person name="Grigoriev I.V."/>
            <person name="Debuchy R."/>
            <person name="Gladieux P."/>
            <person name="Thoren M.H."/>
            <person name="Johannesson H."/>
        </authorList>
    </citation>
    <scope>NUCLEOTIDE SEQUENCE</scope>
    <source>
        <strain evidence="2">CBS 606.72</strain>
    </source>
</reference>
<gene>
    <name evidence="2" type="ORF">B0T14DRAFT_498543</name>
</gene>
<evidence type="ECO:0000256" key="1">
    <source>
        <dbReference type="SAM" id="MobiDB-lite"/>
    </source>
</evidence>
<dbReference type="Proteomes" id="UP001175000">
    <property type="component" value="Unassembled WGS sequence"/>
</dbReference>
<feature type="region of interest" description="Disordered" evidence="1">
    <location>
        <begin position="1"/>
        <end position="29"/>
    </location>
</feature>
<dbReference type="AlphaFoldDB" id="A0AA39WLG4"/>
<keyword evidence="3" id="KW-1185">Reference proteome</keyword>
<organism evidence="2 3">
    <name type="scientific">Immersiella caudata</name>
    <dbReference type="NCBI Taxonomy" id="314043"/>
    <lineage>
        <taxon>Eukaryota</taxon>
        <taxon>Fungi</taxon>
        <taxon>Dikarya</taxon>
        <taxon>Ascomycota</taxon>
        <taxon>Pezizomycotina</taxon>
        <taxon>Sordariomycetes</taxon>
        <taxon>Sordariomycetidae</taxon>
        <taxon>Sordariales</taxon>
        <taxon>Lasiosphaeriaceae</taxon>
        <taxon>Immersiella</taxon>
    </lineage>
</organism>